<dbReference type="RefSeq" id="WP_163698496.1">
    <property type="nucleotide sequence ID" value="NZ_QXHD01000004.1"/>
</dbReference>
<keyword evidence="12" id="KW-1185">Reference proteome</keyword>
<dbReference type="Pfam" id="PF00498">
    <property type="entry name" value="FHA"/>
    <property type="match status" value="1"/>
</dbReference>
<keyword evidence="1" id="KW-0121">Carboxypeptidase</keyword>
<dbReference type="GO" id="GO:0006508">
    <property type="term" value="P:proteolysis"/>
    <property type="evidence" value="ECO:0007669"/>
    <property type="project" value="UniProtKB-KW"/>
</dbReference>
<feature type="transmembrane region" description="Helical" evidence="9">
    <location>
        <begin position="158"/>
        <end position="179"/>
    </location>
</feature>
<evidence type="ECO:0000313" key="12">
    <source>
        <dbReference type="Proteomes" id="UP000481033"/>
    </source>
</evidence>
<dbReference type="Pfam" id="PF00912">
    <property type="entry name" value="Transgly"/>
    <property type="match status" value="1"/>
</dbReference>
<evidence type="ECO:0000256" key="7">
    <source>
        <dbReference type="ARBA" id="ARBA00034000"/>
    </source>
</evidence>
<sequence length="758" mass="83605">MTQPPRHNSSTTPPRTILGTMTQVIQNVARVDFNKLALKPGARVPKLVVDYDNQRQVYDLVGDHYVLGRSSKNCDIVVRSPLVSQTHLTLTRDRNQPGNPFVLKDQKSTNGTYCGQKRLKTFKLRDGDVLSLGPNELSDAVTVRFQNPAPWYLKTIRYGLYGITGSVALTVFWVVALEWPKIPIRPIPESVQGPVSILGNENGDRVLLNPITNQAHIEKTKLREYSKYLPQAVVASEDSRYYWHLGVDPWGIARAAKTNLRSGTIREGASTLTQQMARNIYREYVGSDDSAMRKIREMIVALKLETFYSKNYIMLLYLNRVYLGNNLYGFEDASQFYFDKSAKDLNIQEAATLVGILPAPNAFNPVQSYNDALDYRNRVIERMVALGMISQEDGRRARRSRIEISPKAREQLQSIRAPYFYSYIFDELDQVLGISFAQEGNFYVETSLDLAIQSQAETSMRSGIANLGGQHGFSQGALVTLKASTGEIQALVGGVDYSQSQFNRASQAVRQPGSTFKIFAYASALEQGIPASTSFSCNDMSWGGQFYQGCRSGGGALDMYDGFALSENVVALRVAREAGLDNIVNLAQTMGIESELDPVPGLVLGQSGVTPLEMTGSVGAIANNGIWNRPHGIQRVLDSSDCEDNNDPSTCRVIFDFSLDNSADRDRDVLRPNTARTMTSFMQGTINGGTGRSAYLGLGEAGKTGTTNDGVDLWFVGFVPNNDLVTGIWLGNDDNTPTNSSSSQAARLWGNYMGQVVR</sequence>
<dbReference type="SUPFAM" id="SSF53955">
    <property type="entry name" value="Lysozyme-like"/>
    <property type="match status" value="1"/>
</dbReference>
<dbReference type="Proteomes" id="UP000481033">
    <property type="component" value="Unassembled WGS sequence"/>
</dbReference>
<dbReference type="GO" id="GO:0008658">
    <property type="term" value="F:penicillin binding"/>
    <property type="evidence" value="ECO:0007669"/>
    <property type="project" value="InterPro"/>
</dbReference>
<evidence type="ECO:0000259" key="10">
    <source>
        <dbReference type="PROSITE" id="PS50006"/>
    </source>
</evidence>
<dbReference type="GO" id="GO:0009002">
    <property type="term" value="F:serine-type D-Ala-D-Ala carboxypeptidase activity"/>
    <property type="evidence" value="ECO:0007669"/>
    <property type="project" value="UniProtKB-EC"/>
</dbReference>
<dbReference type="SUPFAM" id="SSF49879">
    <property type="entry name" value="SMAD/FHA domain"/>
    <property type="match status" value="1"/>
</dbReference>
<evidence type="ECO:0000256" key="8">
    <source>
        <dbReference type="ARBA" id="ARBA00049902"/>
    </source>
</evidence>
<dbReference type="SMART" id="SM00240">
    <property type="entry name" value="FHA"/>
    <property type="match status" value="1"/>
</dbReference>
<evidence type="ECO:0000256" key="3">
    <source>
        <dbReference type="ARBA" id="ARBA00022676"/>
    </source>
</evidence>
<dbReference type="InterPro" id="IPR008984">
    <property type="entry name" value="SMAD_FHA_dom_sf"/>
</dbReference>
<dbReference type="InterPro" id="IPR012338">
    <property type="entry name" value="Beta-lactam/transpept-like"/>
</dbReference>
<dbReference type="GO" id="GO:0030288">
    <property type="term" value="C:outer membrane-bounded periplasmic space"/>
    <property type="evidence" value="ECO:0007669"/>
    <property type="project" value="TreeGrafter"/>
</dbReference>
<comment type="catalytic activity">
    <reaction evidence="8">
        <text>[GlcNAc-(1-&gt;4)-Mur2Ac(oyl-L-Ala-gamma-D-Glu-L-Lys-D-Ala-D-Ala)](n)-di-trans,octa-cis-undecaprenyl diphosphate + beta-D-GlcNAc-(1-&gt;4)-Mur2Ac(oyl-L-Ala-gamma-D-Glu-L-Lys-D-Ala-D-Ala)-di-trans,octa-cis-undecaprenyl diphosphate = [GlcNAc-(1-&gt;4)-Mur2Ac(oyl-L-Ala-gamma-D-Glu-L-Lys-D-Ala-D-Ala)](n+1)-di-trans,octa-cis-undecaprenyl diphosphate + di-trans,octa-cis-undecaprenyl diphosphate + H(+)</text>
        <dbReference type="Rhea" id="RHEA:23708"/>
        <dbReference type="Rhea" id="RHEA-COMP:9602"/>
        <dbReference type="Rhea" id="RHEA-COMP:9603"/>
        <dbReference type="ChEBI" id="CHEBI:15378"/>
        <dbReference type="ChEBI" id="CHEBI:58405"/>
        <dbReference type="ChEBI" id="CHEBI:60033"/>
        <dbReference type="ChEBI" id="CHEBI:78435"/>
        <dbReference type="EC" id="2.4.99.28"/>
    </reaction>
</comment>
<dbReference type="Pfam" id="PF00905">
    <property type="entry name" value="Transpeptidase"/>
    <property type="match status" value="1"/>
</dbReference>
<keyword evidence="4" id="KW-0808">Transferase</keyword>
<gene>
    <name evidence="11" type="ORF">DXZ20_12500</name>
</gene>
<dbReference type="Gene3D" id="3.40.710.10">
    <property type="entry name" value="DD-peptidase/beta-lactamase superfamily"/>
    <property type="match status" value="1"/>
</dbReference>
<evidence type="ECO:0000256" key="2">
    <source>
        <dbReference type="ARBA" id="ARBA00022670"/>
    </source>
</evidence>
<evidence type="ECO:0000256" key="6">
    <source>
        <dbReference type="ARBA" id="ARBA00023268"/>
    </source>
</evidence>
<reference evidence="11 12" key="1">
    <citation type="journal article" date="2020" name="Microb. Ecol.">
        <title>Ecogenomics of the Marine Benthic Filamentous Cyanobacterium Adonisia.</title>
        <authorList>
            <person name="Walter J.M."/>
            <person name="Coutinho F.H."/>
            <person name="Leomil L."/>
            <person name="Hargreaves P.I."/>
            <person name="Campeao M.E."/>
            <person name="Vieira V.V."/>
            <person name="Silva B.S."/>
            <person name="Fistarol G.O."/>
            <person name="Salomon P.S."/>
            <person name="Sawabe T."/>
            <person name="Mino S."/>
            <person name="Hosokawa M."/>
            <person name="Miyashita H."/>
            <person name="Maruyama F."/>
            <person name="van Verk M.C."/>
            <person name="Dutilh B.E."/>
            <person name="Thompson C.C."/>
            <person name="Thompson F.L."/>
        </authorList>
    </citation>
    <scope>NUCLEOTIDE SEQUENCE [LARGE SCALE GENOMIC DNA]</scope>
    <source>
        <strain evidence="11 12">CCMR0081</strain>
    </source>
</reference>
<dbReference type="GO" id="GO:0008955">
    <property type="term" value="F:peptidoglycan glycosyltransferase activity"/>
    <property type="evidence" value="ECO:0007669"/>
    <property type="project" value="UniProtKB-EC"/>
</dbReference>
<dbReference type="InterPro" id="IPR036950">
    <property type="entry name" value="PBP_transglycosylase"/>
</dbReference>
<dbReference type="GO" id="GO:0009252">
    <property type="term" value="P:peptidoglycan biosynthetic process"/>
    <property type="evidence" value="ECO:0007669"/>
    <property type="project" value="TreeGrafter"/>
</dbReference>
<dbReference type="PANTHER" id="PTHR32282">
    <property type="entry name" value="BINDING PROTEIN TRANSPEPTIDASE, PUTATIVE-RELATED"/>
    <property type="match status" value="1"/>
</dbReference>
<comment type="caution">
    <text evidence="11">The sequence shown here is derived from an EMBL/GenBank/DDBJ whole genome shotgun (WGS) entry which is preliminary data.</text>
</comment>
<evidence type="ECO:0000256" key="4">
    <source>
        <dbReference type="ARBA" id="ARBA00022679"/>
    </source>
</evidence>
<dbReference type="PROSITE" id="PS50006">
    <property type="entry name" value="FHA_DOMAIN"/>
    <property type="match status" value="1"/>
</dbReference>
<dbReference type="PANTHER" id="PTHR32282:SF31">
    <property type="entry name" value="PEPTIDOGLYCAN GLYCOSYLTRANSFERASE"/>
    <property type="match status" value="1"/>
</dbReference>
<accession>A0A6M0RJY7</accession>
<organism evidence="11 12">
    <name type="scientific">Adonisia turfae CCMR0081</name>
    <dbReference type="NCBI Taxonomy" id="2292702"/>
    <lineage>
        <taxon>Bacteria</taxon>
        <taxon>Bacillati</taxon>
        <taxon>Cyanobacteriota</taxon>
        <taxon>Adonisia</taxon>
        <taxon>Adonisia turfae</taxon>
    </lineage>
</organism>
<dbReference type="CDD" id="cd00060">
    <property type="entry name" value="FHA"/>
    <property type="match status" value="1"/>
</dbReference>
<evidence type="ECO:0000256" key="5">
    <source>
        <dbReference type="ARBA" id="ARBA00022801"/>
    </source>
</evidence>
<dbReference type="Gene3D" id="1.10.3810.10">
    <property type="entry name" value="Biosynthetic peptidoglycan transglycosylase-like"/>
    <property type="match status" value="1"/>
</dbReference>
<keyword evidence="5" id="KW-0378">Hydrolase</keyword>
<evidence type="ECO:0000313" key="11">
    <source>
        <dbReference type="EMBL" id="NEZ56479.1"/>
    </source>
</evidence>
<evidence type="ECO:0000256" key="9">
    <source>
        <dbReference type="SAM" id="Phobius"/>
    </source>
</evidence>
<dbReference type="SUPFAM" id="SSF56601">
    <property type="entry name" value="beta-lactamase/transpeptidase-like"/>
    <property type="match status" value="1"/>
</dbReference>
<protein>
    <submittedName>
        <fullName evidence="11">FHA domain-containing protein</fullName>
    </submittedName>
</protein>
<dbReference type="InterPro" id="IPR001264">
    <property type="entry name" value="Glyco_trans_51"/>
</dbReference>
<feature type="domain" description="FHA" evidence="10">
    <location>
        <begin position="65"/>
        <end position="119"/>
    </location>
</feature>
<dbReference type="Gene3D" id="2.60.200.20">
    <property type="match status" value="1"/>
</dbReference>
<comment type="catalytic activity">
    <reaction evidence="7">
        <text>Preferential cleavage: (Ac)2-L-Lys-D-Ala-|-D-Ala. Also transpeptidation of peptidyl-alanyl moieties that are N-acyl substituents of D-alanine.</text>
        <dbReference type="EC" id="3.4.16.4"/>
    </reaction>
</comment>
<keyword evidence="6" id="KW-0511">Multifunctional enzyme</keyword>
<dbReference type="InterPro" id="IPR023346">
    <property type="entry name" value="Lysozyme-like_dom_sf"/>
</dbReference>
<name>A0A6M0RJY7_9CYAN</name>
<dbReference type="InterPro" id="IPR050396">
    <property type="entry name" value="Glycosyltr_51/Transpeptidase"/>
</dbReference>
<keyword evidence="3" id="KW-0328">Glycosyltransferase</keyword>
<keyword evidence="9" id="KW-0472">Membrane</keyword>
<evidence type="ECO:0000256" key="1">
    <source>
        <dbReference type="ARBA" id="ARBA00022645"/>
    </source>
</evidence>
<proteinExistence type="predicted"/>
<dbReference type="AlphaFoldDB" id="A0A6M0RJY7"/>
<dbReference type="InterPro" id="IPR000253">
    <property type="entry name" value="FHA_dom"/>
</dbReference>
<keyword evidence="2" id="KW-0645">Protease</keyword>
<dbReference type="EMBL" id="QXHD01000004">
    <property type="protein sequence ID" value="NEZ56479.1"/>
    <property type="molecule type" value="Genomic_DNA"/>
</dbReference>
<dbReference type="InterPro" id="IPR001460">
    <property type="entry name" value="PCN-bd_Tpept"/>
</dbReference>
<keyword evidence="9" id="KW-1133">Transmembrane helix</keyword>
<keyword evidence="9" id="KW-0812">Transmembrane</keyword>